<proteinExistence type="predicted"/>
<protein>
    <submittedName>
        <fullName evidence="1">Uncharacterized protein</fullName>
    </submittedName>
</protein>
<accession>A0A0B6YKQ3</accession>
<organism evidence="1">
    <name type="scientific">Arion vulgaris</name>
    <dbReference type="NCBI Taxonomy" id="1028688"/>
    <lineage>
        <taxon>Eukaryota</taxon>
        <taxon>Metazoa</taxon>
        <taxon>Spiralia</taxon>
        <taxon>Lophotrochozoa</taxon>
        <taxon>Mollusca</taxon>
        <taxon>Gastropoda</taxon>
        <taxon>Heterobranchia</taxon>
        <taxon>Euthyneura</taxon>
        <taxon>Panpulmonata</taxon>
        <taxon>Eupulmonata</taxon>
        <taxon>Stylommatophora</taxon>
        <taxon>Helicina</taxon>
        <taxon>Arionoidea</taxon>
        <taxon>Arionidae</taxon>
        <taxon>Arion</taxon>
    </lineage>
</organism>
<evidence type="ECO:0000313" key="1">
    <source>
        <dbReference type="EMBL" id="CEK56784.1"/>
    </source>
</evidence>
<name>A0A0B6YKQ3_9EUPU</name>
<feature type="non-terminal residue" evidence="1">
    <location>
        <position position="1"/>
    </location>
</feature>
<dbReference type="EMBL" id="HACG01009919">
    <property type="protein sequence ID" value="CEK56784.1"/>
    <property type="molecule type" value="Transcribed_RNA"/>
</dbReference>
<reference evidence="1" key="1">
    <citation type="submission" date="2014-12" db="EMBL/GenBank/DDBJ databases">
        <title>Insight into the proteome of Arion vulgaris.</title>
        <authorList>
            <person name="Aradska J."/>
            <person name="Bulat T."/>
            <person name="Smidak R."/>
            <person name="Sarate P."/>
            <person name="Gangsoo J."/>
            <person name="Sialana F."/>
            <person name="Bilban M."/>
            <person name="Lubec G."/>
        </authorList>
    </citation>
    <scope>NUCLEOTIDE SEQUENCE</scope>
    <source>
        <tissue evidence="1">Skin</tissue>
    </source>
</reference>
<gene>
    <name evidence="1" type="primary">ORF28499</name>
</gene>
<sequence>SSPAHLDYLSHNSITTTVQLSETTYATVPAHRGKIKKSRKSASTKGCDNAAGERTGCLTSERAVCETEASGSMSSAVPSSERPHDLCDEEIPELTKIIQQIQDCLKPFFPNFKEDLKTCSADRKVTFQNGRIVVPLIFIVNNKSTITNIATANLVAQNSKVTVHHHQESLTDNDASCADISFD</sequence>
<dbReference type="AlphaFoldDB" id="A0A0B6YKQ3"/>